<sequence>MRTPNQNLTESFPELKESFHELKMNDHHFQHILKKYEELDTLVHKVDHEQEVMSDFELEKVKKERVLLKDELYNMMNNHKNTRN</sequence>
<dbReference type="KEGG" id="nba:CUN60_05485"/>
<dbReference type="OrthoDB" id="5616367at2"/>
<evidence type="ECO:0000313" key="1">
    <source>
        <dbReference type="EMBL" id="AUR51767.1"/>
    </source>
</evidence>
<organism evidence="1 2">
    <name type="scientific">Aquella oligotrophica</name>
    <dbReference type="NCBI Taxonomy" id="2067065"/>
    <lineage>
        <taxon>Bacteria</taxon>
        <taxon>Pseudomonadati</taxon>
        <taxon>Pseudomonadota</taxon>
        <taxon>Betaproteobacteria</taxon>
        <taxon>Neisseriales</taxon>
        <taxon>Neisseriaceae</taxon>
        <taxon>Aquella</taxon>
    </lineage>
</organism>
<dbReference type="InterPro" id="IPR038444">
    <property type="entry name" value="DUF465_sf"/>
</dbReference>
<keyword evidence="2" id="KW-1185">Reference proteome</keyword>
<dbReference type="RefSeq" id="WP_102951066.1">
    <property type="nucleotide sequence ID" value="NZ_CP024847.1"/>
</dbReference>
<proteinExistence type="predicted"/>
<dbReference type="Proteomes" id="UP000236655">
    <property type="component" value="Chromosome"/>
</dbReference>
<dbReference type="EMBL" id="CP024847">
    <property type="protein sequence ID" value="AUR51767.1"/>
    <property type="molecule type" value="Genomic_DNA"/>
</dbReference>
<reference evidence="2" key="1">
    <citation type="submission" date="2017-11" db="EMBL/GenBank/DDBJ databases">
        <authorList>
            <person name="Chan K.G."/>
            <person name="Lee L.S."/>
        </authorList>
    </citation>
    <scope>NUCLEOTIDE SEQUENCE [LARGE SCALE GENOMIC DNA]</scope>
    <source>
        <strain evidence="2">DSM 100970</strain>
    </source>
</reference>
<dbReference type="InterPro" id="IPR007420">
    <property type="entry name" value="DUF465"/>
</dbReference>
<dbReference type="Gene3D" id="6.10.280.50">
    <property type="match status" value="1"/>
</dbReference>
<protein>
    <submittedName>
        <fullName evidence="1">GTP-binding protein</fullName>
    </submittedName>
</protein>
<dbReference type="Pfam" id="PF04325">
    <property type="entry name" value="DUF465"/>
    <property type="match status" value="1"/>
</dbReference>
<gene>
    <name evidence="1" type="ORF">CUN60_05485</name>
</gene>
<dbReference type="AlphaFoldDB" id="A0A2I7N5M1"/>
<accession>A0A2I7N5M1</accession>
<evidence type="ECO:0000313" key="2">
    <source>
        <dbReference type="Proteomes" id="UP000236655"/>
    </source>
</evidence>
<name>A0A2I7N5M1_9NEIS</name>